<dbReference type="PANTHER" id="PTHR46401">
    <property type="entry name" value="GLYCOSYLTRANSFERASE WBBK-RELATED"/>
    <property type="match status" value="1"/>
</dbReference>
<evidence type="ECO:0000313" key="5">
    <source>
        <dbReference type="Proteomes" id="UP000009256"/>
    </source>
</evidence>
<dbReference type="EMBL" id="CP002326">
    <property type="protein sequence ID" value="ADQ41907.1"/>
    <property type="molecule type" value="Genomic_DNA"/>
</dbReference>
<sequence length="371" mass="43386">MRIGVDARALSEVKTGIGYYLYTLVREIAKEDKKLEFFLFSNKEIFLDYSLPNVNVVVDKKSKFNQKGTIWFLTSANRLIKEYAIDIFWGPCNVLPFIYNKKVKKLLTIHDLVFLKFPQTMEKRNYYINKVLIPFSIKSADKIVTISKSTENDLKALFKHACNKVSVIYNPVNIEDIGAKEEEEYFLNKDFARKGYILYVGTIEPRKNIKILLDISEDIYIRTGLKVVLAGKMGWESEAVKQRVRDLSEKGFVKYLSYVNEKEKAILMRNCFVFVFPSFYEGFGLPVVEALKYGAVVLVSDASSLRELIDHQDLRFNPESSEQLKNKILQLFNEKNIYDFYRRMCNNMAEKFDNKKIIKQYLKLFYEMLGK</sequence>
<dbReference type="eggNOG" id="COG0438">
    <property type="taxonomic scope" value="Bacteria"/>
</dbReference>
<evidence type="ECO:0000259" key="2">
    <source>
        <dbReference type="Pfam" id="PF00534"/>
    </source>
</evidence>
<dbReference type="KEGG" id="cki:Calkr_2473"/>
<dbReference type="InterPro" id="IPR028098">
    <property type="entry name" value="Glyco_trans_4-like_N"/>
</dbReference>
<dbReference type="OrthoDB" id="9797829at2"/>
<dbReference type="InterPro" id="IPR001296">
    <property type="entry name" value="Glyco_trans_1"/>
</dbReference>
<dbReference type="STRING" id="632335.Calkr_2473"/>
<reference evidence="4 5" key="2">
    <citation type="journal article" date="2011" name="J. Bacteriol.">
        <title>Complete genome sequences for the anaerobic, extremely thermophilic plant biomass-degrading bacteria Caldicellulosiruptor hydrothermalis, Caldicellulosiruptor kristjanssonii, Caldicellulosiruptor kronotskyensis, Caldicellulosiruptor owensenis, and Caldicellulosiruptor lactoaceticus.</title>
        <authorList>
            <person name="Blumer-Schuette S.E."/>
            <person name="Ozdemir I."/>
            <person name="Mistry D."/>
            <person name="Lucas S."/>
            <person name="Lapidus A."/>
            <person name="Cheng J.F."/>
            <person name="Goodwin L.A."/>
            <person name="Pitluck S."/>
            <person name="Land M.L."/>
            <person name="Hauser L.J."/>
            <person name="Woyke T."/>
            <person name="Mikhailova N."/>
            <person name="Pati A."/>
            <person name="Kyrpides N.C."/>
            <person name="Ivanova N."/>
            <person name="Detter J.C."/>
            <person name="Walston-Davenport K."/>
            <person name="Han S."/>
            <person name="Adams M.W."/>
            <person name="Kelly R.M."/>
        </authorList>
    </citation>
    <scope>NUCLEOTIDE SEQUENCE [LARGE SCALE GENOMIC DNA]</scope>
    <source>
        <strain evidence="5">ATCC 700853 / DSM 12137 / I77R1B</strain>
    </source>
</reference>
<dbReference type="HOGENOM" id="CLU_009583_27_5_9"/>
<dbReference type="AlphaFoldDB" id="E4S807"/>
<gene>
    <name evidence="4" type="ordered locus">Calkr_2473</name>
</gene>
<evidence type="ECO:0000313" key="4">
    <source>
        <dbReference type="EMBL" id="ADQ41907.1"/>
    </source>
</evidence>
<dbReference type="CAZy" id="GT4">
    <property type="family name" value="Glycosyltransferase Family 4"/>
</dbReference>
<dbReference type="GO" id="GO:0009103">
    <property type="term" value="P:lipopolysaccharide biosynthetic process"/>
    <property type="evidence" value="ECO:0007669"/>
    <property type="project" value="TreeGrafter"/>
</dbReference>
<dbReference type="Gene3D" id="3.40.50.2000">
    <property type="entry name" value="Glycogen Phosphorylase B"/>
    <property type="match status" value="2"/>
</dbReference>
<dbReference type="PANTHER" id="PTHR46401:SF2">
    <property type="entry name" value="GLYCOSYLTRANSFERASE WBBK-RELATED"/>
    <property type="match status" value="1"/>
</dbReference>
<organism evidence="4 5">
    <name type="scientific">Caldicellulosiruptor acetigenus (strain ATCC 700853 / DSM 12137 / I77R1B)</name>
    <name type="common">Caldicellulosiruptor kristjanssonii</name>
    <dbReference type="NCBI Taxonomy" id="632335"/>
    <lineage>
        <taxon>Bacteria</taxon>
        <taxon>Bacillati</taxon>
        <taxon>Bacillota</taxon>
        <taxon>Bacillota incertae sedis</taxon>
        <taxon>Caldicellulosiruptorales</taxon>
        <taxon>Caldicellulosiruptoraceae</taxon>
        <taxon>Caldicellulosiruptor</taxon>
    </lineage>
</organism>
<dbReference type="Pfam" id="PF13439">
    <property type="entry name" value="Glyco_transf_4"/>
    <property type="match status" value="1"/>
</dbReference>
<protein>
    <submittedName>
        <fullName evidence="4">Glycosyl transferase group 1</fullName>
    </submittedName>
</protein>
<evidence type="ECO:0000259" key="3">
    <source>
        <dbReference type="Pfam" id="PF13439"/>
    </source>
</evidence>
<reference key="1">
    <citation type="submission" date="2010-11" db="EMBL/GenBank/DDBJ databases">
        <title>Complete sequence of chromosome of Caldicellulosiruptor kristjanssonii 177R1B.</title>
        <authorList>
            <consortium name="US DOE Joint Genome Institute"/>
            <person name="Lucas S."/>
            <person name="Copeland A."/>
            <person name="Lapidus A."/>
            <person name="Cheng J.-F."/>
            <person name="Bruce D."/>
            <person name="Goodwin L."/>
            <person name="Pitluck S."/>
            <person name="Davenport K."/>
            <person name="Detter J.C."/>
            <person name="Han C."/>
            <person name="Tapia R."/>
            <person name="Land M."/>
            <person name="Hauser L."/>
            <person name="Jeffries C."/>
            <person name="Kyrpides N."/>
            <person name="Ivanova N."/>
            <person name="Mikhailova N."/>
            <person name="Blumer-Schuette S.E."/>
            <person name="Kelly R.M."/>
            <person name="Woyke T."/>
        </authorList>
    </citation>
    <scope>NUCLEOTIDE SEQUENCE</scope>
    <source>
        <strain>177R1B</strain>
    </source>
</reference>
<dbReference type="GO" id="GO:0016757">
    <property type="term" value="F:glycosyltransferase activity"/>
    <property type="evidence" value="ECO:0007669"/>
    <property type="project" value="InterPro"/>
</dbReference>
<feature type="domain" description="Glycosyl transferase family 1" evidence="2">
    <location>
        <begin position="193"/>
        <end position="345"/>
    </location>
</feature>
<proteinExistence type="predicted"/>
<dbReference type="RefSeq" id="WP_013433620.1">
    <property type="nucleotide sequence ID" value="NC_014721.1"/>
</dbReference>
<accession>E4S807</accession>
<name>E4S807_CALA7</name>
<keyword evidence="5" id="KW-1185">Reference proteome</keyword>
<dbReference type="Pfam" id="PF00534">
    <property type="entry name" value="Glycos_transf_1"/>
    <property type="match status" value="1"/>
</dbReference>
<dbReference type="Proteomes" id="UP000009256">
    <property type="component" value="Chromosome"/>
</dbReference>
<evidence type="ECO:0000256" key="1">
    <source>
        <dbReference type="ARBA" id="ARBA00022679"/>
    </source>
</evidence>
<keyword evidence="1 4" id="KW-0808">Transferase</keyword>
<dbReference type="CDD" id="cd03809">
    <property type="entry name" value="GT4_MtfB-like"/>
    <property type="match status" value="1"/>
</dbReference>
<feature type="domain" description="Glycosyltransferase subfamily 4-like N-terminal" evidence="3">
    <location>
        <begin position="16"/>
        <end position="175"/>
    </location>
</feature>
<dbReference type="SUPFAM" id="SSF53756">
    <property type="entry name" value="UDP-Glycosyltransferase/glycogen phosphorylase"/>
    <property type="match status" value="1"/>
</dbReference>